<dbReference type="Proteomes" id="UP000251853">
    <property type="component" value="Unassembled WGS sequence"/>
</dbReference>
<dbReference type="Proteomes" id="UP000095512">
    <property type="component" value="Unassembled WGS sequence"/>
</dbReference>
<proteinExistence type="predicted"/>
<protein>
    <submittedName>
        <fullName evidence="1">Uncharacterized protein</fullName>
    </submittedName>
</protein>
<gene>
    <name evidence="1" type="ORF">ERS852480_04636</name>
    <name evidence="2" type="ORF">NCTC11224_02727</name>
</gene>
<evidence type="ECO:0000313" key="2">
    <source>
        <dbReference type="EMBL" id="SQB11367.1"/>
    </source>
</evidence>
<evidence type="ECO:0000313" key="1">
    <source>
        <dbReference type="EMBL" id="CUQ01025.1"/>
    </source>
</evidence>
<sequence length="60" mass="6956">MNTILEQYKDKINGIFSFFDRIIIKGLQFTVPYPQNAYNIFMLHHPAGLVLYAHMLLKAG</sequence>
<dbReference type="AlphaFoldDB" id="A0A174T014"/>
<name>A0A174T014_9FIRM</name>
<evidence type="ECO:0000313" key="3">
    <source>
        <dbReference type="Proteomes" id="UP000095512"/>
    </source>
</evidence>
<evidence type="ECO:0000313" key="4">
    <source>
        <dbReference type="Proteomes" id="UP000251853"/>
    </source>
</evidence>
<reference evidence="2 4" key="2">
    <citation type="submission" date="2018-06" db="EMBL/GenBank/DDBJ databases">
        <authorList>
            <consortium name="Pathogen Informatics"/>
            <person name="Doyle S."/>
        </authorList>
    </citation>
    <scope>NUCLEOTIDE SEQUENCE [LARGE SCALE GENOMIC DNA]</scope>
    <source>
        <strain evidence="2 4">NCTC11224</strain>
    </source>
</reference>
<dbReference type="EMBL" id="CZAB01000072">
    <property type="protein sequence ID" value="CUQ01025.1"/>
    <property type="molecule type" value="Genomic_DNA"/>
</dbReference>
<accession>A0A174T014</accession>
<dbReference type="EMBL" id="UAVW01000009">
    <property type="protein sequence ID" value="SQB11367.1"/>
    <property type="molecule type" value="Genomic_DNA"/>
</dbReference>
<dbReference type="RefSeq" id="WP_057572865.1">
    <property type="nucleotide sequence ID" value="NZ_CATYWZ010000142.1"/>
</dbReference>
<keyword evidence="4" id="KW-1185">Reference proteome</keyword>
<reference evidence="1 3" key="1">
    <citation type="submission" date="2015-09" db="EMBL/GenBank/DDBJ databases">
        <authorList>
            <consortium name="Pathogen Informatics"/>
        </authorList>
    </citation>
    <scope>NUCLEOTIDE SEQUENCE [LARGE SCALE GENOMIC DNA]</scope>
    <source>
        <strain evidence="1 3">2789STDY5834865</strain>
    </source>
</reference>
<organism evidence="1 3">
    <name type="scientific">Enterocloster clostridioformis</name>
    <dbReference type="NCBI Taxonomy" id="1531"/>
    <lineage>
        <taxon>Bacteria</taxon>
        <taxon>Bacillati</taxon>
        <taxon>Bacillota</taxon>
        <taxon>Clostridia</taxon>
        <taxon>Lachnospirales</taxon>
        <taxon>Lachnospiraceae</taxon>
        <taxon>Enterocloster</taxon>
    </lineage>
</organism>